<keyword evidence="5 14" id="KW-0863">Zinc-finger</keyword>
<protein>
    <recommendedName>
        <fullName evidence="13">Protein glass</fullName>
    </recommendedName>
</protein>
<keyword evidence="7" id="KW-0805">Transcription regulation</keyword>
<evidence type="ECO:0000256" key="3">
    <source>
        <dbReference type="ARBA" id="ARBA00022723"/>
    </source>
</evidence>
<evidence type="ECO:0000256" key="5">
    <source>
        <dbReference type="ARBA" id="ARBA00022771"/>
    </source>
</evidence>
<dbReference type="GO" id="GO:0006355">
    <property type="term" value="P:regulation of DNA-templated transcription"/>
    <property type="evidence" value="ECO:0007669"/>
    <property type="project" value="UniProtKB-ARBA"/>
</dbReference>
<keyword evidence="6" id="KW-0862">Zinc</keyword>
<dbReference type="Proteomes" id="UP001497623">
    <property type="component" value="Unassembled WGS sequence"/>
</dbReference>
<dbReference type="SMART" id="SM00355">
    <property type="entry name" value="ZnF_C2H2"/>
    <property type="match status" value="5"/>
</dbReference>
<dbReference type="GO" id="GO:0003677">
    <property type="term" value="F:DNA binding"/>
    <property type="evidence" value="ECO:0007669"/>
    <property type="project" value="UniProtKB-KW"/>
</dbReference>
<accession>A0AAV2RJI6</accession>
<dbReference type="FunFam" id="3.30.160.60:FF:002343">
    <property type="entry name" value="Zinc finger protein 33A"/>
    <property type="match status" value="1"/>
</dbReference>
<keyword evidence="11" id="KW-0844">Vision</keyword>
<dbReference type="GO" id="GO:0007601">
    <property type="term" value="P:visual perception"/>
    <property type="evidence" value="ECO:0007669"/>
    <property type="project" value="UniProtKB-KW"/>
</dbReference>
<comment type="subcellular location">
    <subcellularLocation>
        <location evidence="1">Nucleus</location>
    </subcellularLocation>
</comment>
<dbReference type="AlphaFoldDB" id="A0AAV2RJI6"/>
<dbReference type="PROSITE" id="PS00028">
    <property type="entry name" value="ZINC_FINGER_C2H2_1"/>
    <property type="match status" value="5"/>
</dbReference>
<keyword evidence="10" id="KW-0539">Nucleus</keyword>
<dbReference type="SUPFAM" id="SSF57667">
    <property type="entry name" value="beta-beta-alpha zinc fingers"/>
    <property type="match status" value="3"/>
</dbReference>
<feature type="compositionally biased region" description="Basic and acidic residues" evidence="15">
    <location>
        <begin position="234"/>
        <end position="245"/>
    </location>
</feature>
<comment type="caution">
    <text evidence="17">The sequence shown here is derived from an EMBL/GenBank/DDBJ whole genome shotgun (WGS) entry which is preliminary data.</text>
</comment>
<name>A0AAV2RJI6_MEGNR</name>
<keyword evidence="3" id="KW-0479">Metal-binding</keyword>
<keyword evidence="2" id="KW-0716">Sensory transduction</keyword>
<feature type="compositionally biased region" description="Pro residues" evidence="15">
    <location>
        <begin position="161"/>
        <end position="171"/>
    </location>
</feature>
<reference evidence="17 18" key="1">
    <citation type="submission" date="2024-05" db="EMBL/GenBank/DDBJ databases">
        <authorList>
            <person name="Wallberg A."/>
        </authorList>
    </citation>
    <scope>NUCLEOTIDE SEQUENCE [LARGE SCALE GENOMIC DNA]</scope>
</reference>
<comment type="function">
    <text evidence="12">Transcription factor required for gene expression specific to photoreceptor cells.</text>
</comment>
<evidence type="ECO:0000256" key="9">
    <source>
        <dbReference type="ARBA" id="ARBA00023163"/>
    </source>
</evidence>
<evidence type="ECO:0000256" key="2">
    <source>
        <dbReference type="ARBA" id="ARBA00022606"/>
    </source>
</evidence>
<evidence type="ECO:0000256" key="12">
    <source>
        <dbReference type="ARBA" id="ARBA00058744"/>
    </source>
</evidence>
<feature type="region of interest" description="Disordered" evidence="15">
    <location>
        <begin position="206"/>
        <end position="245"/>
    </location>
</feature>
<evidence type="ECO:0000259" key="16">
    <source>
        <dbReference type="PROSITE" id="PS50157"/>
    </source>
</evidence>
<evidence type="ECO:0000256" key="11">
    <source>
        <dbReference type="ARBA" id="ARBA00023305"/>
    </source>
</evidence>
<sequence>MDGCYVPNNPAYQECWRPLSPMGGQAPVLTPLKPLTAPSPPTHPPPAYPPPRSPPPPPLEPLPPPPNTDIFITSRTPPPPSADDSLYSHGIGGHPHSAMGTAFPPLFDLDPLPNFVTLSPHAPYNSREGVMLGGDKKGDHMADVLLSLKHAVVHPHQVGESPPPPPPPLSPPFFTSHHYPLPPFHPPPQYSPSTYPPYPHNPTYMPLAPLTAPSPPPAPHEGPLLTAASTPQPDHTDAPLHHSLDESVGLPDAAIGATSPSPSSTLAATGSLSLGLGSSVGAFGGPLGSLGGPLPSMGAPGYSSPISSSLGGTLLPPPPPMSPYSYQQTQALPSMMGGSGCYSSPGSYQDSAYSSPAPPTPHVFPMSVNVSMNMTMGVPNMNCGYSPEQTLQHQWSSGCSTGQVSAMSPVGGVSYSQHSAPGIVSPLPMSYSSGCNQSYSMGTYSWAAGDLRAADPTYTAALDRDLYLRSPPLRPGRPPSPTATYITGDIFYHSSDCFGSIPSGGPSSPTLSALRRRPSLSGMSVTGPLDGLGKCMGVGGQGHILSDGLKPNLCRICGKTYARPSTLKTHLRTHSGEKPYRCSECNKSFSQAANLTAHVRTHSGEKPFRCPICDRRFSQSSSVTTHMRTHSGERPYRCRMCKKAFSDSSTLTKHLRIHSGEKPYQCKLCLLRFSQSGNLNRHMRVHSQNT</sequence>
<dbReference type="FunFam" id="3.30.160.60:FF:000096">
    <property type="entry name" value="Zinc finger and BTB domain-containing protein 18 isoform 1"/>
    <property type="match status" value="1"/>
</dbReference>
<evidence type="ECO:0000256" key="6">
    <source>
        <dbReference type="ARBA" id="ARBA00022833"/>
    </source>
</evidence>
<dbReference type="GO" id="GO:0005634">
    <property type="term" value="C:nucleus"/>
    <property type="evidence" value="ECO:0007669"/>
    <property type="project" value="UniProtKB-SubCell"/>
</dbReference>
<proteinExistence type="predicted"/>
<feature type="region of interest" description="Disordered" evidence="15">
    <location>
        <begin position="155"/>
        <end position="174"/>
    </location>
</feature>
<evidence type="ECO:0000256" key="4">
    <source>
        <dbReference type="ARBA" id="ARBA00022737"/>
    </source>
</evidence>
<dbReference type="FunFam" id="3.30.160.60:FF:000310">
    <property type="entry name" value="GLIS family zinc finger 2"/>
    <property type="match status" value="1"/>
</dbReference>
<evidence type="ECO:0000256" key="14">
    <source>
        <dbReference type="PROSITE-ProRule" id="PRU00042"/>
    </source>
</evidence>
<feature type="domain" description="C2H2-type" evidence="16">
    <location>
        <begin position="664"/>
        <end position="690"/>
    </location>
</feature>
<feature type="domain" description="C2H2-type" evidence="16">
    <location>
        <begin position="552"/>
        <end position="579"/>
    </location>
</feature>
<dbReference type="PROSITE" id="PS50157">
    <property type="entry name" value="ZINC_FINGER_C2H2_2"/>
    <property type="match status" value="5"/>
</dbReference>
<feature type="domain" description="C2H2-type" evidence="16">
    <location>
        <begin position="580"/>
        <end position="607"/>
    </location>
</feature>
<feature type="domain" description="C2H2-type" evidence="16">
    <location>
        <begin position="608"/>
        <end position="635"/>
    </location>
</feature>
<organism evidence="17 18">
    <name type="scientific">Meganyctiphanes norvegica</name>
    <name type="common">Northern krill</name>
    <name type="synonym">Thysanopoda norvegica</name>
    <dbReference type="NCBI Taxonomy" id="48144"/>
    <lineage>
        <taxon>Eukaryota</taxon>
        <taxon>Metazoa</taxon>
        <taxon>Ecdysozoa</taxon>
        <taxon>Arthropoda</taxon>
        <taxon>Crustacea</taxon>
        <taxon>Multicrustacea</taxon>
        <taxon>Malacostraca</taxon>
        <taxon>Eumalacostraca</taxon>
        <taxon>Eucarida</taxon>
        <taxon>Euphausiacea</taxon>
        <taxon>Euphausiidae</taxon>
        <taxon>Meganyctiphanes</taxon>
    </lineage>
</organism>
<keyword evidence="8" id="KW-0238">DNA-binding</keyword>
<dbReference type="GO" id="GO:0008270">
    <property type="term" value="F:zinc ion binding"/>
    <property type="evidence" value="ECO:0007669"/>
    <property type="project" value="UniProtKB-KW"/>
</dbReference>
<feature type="compositionally biased region" description="Pro residues" evidence="15">
    <location>
        <begin position="37"/>
        <end position="67"/>
    </location>
</feature>
<evidence type="ECO:0000313" key="18">
    <source>
        <dbReference type="Proteomes" id="UP001497623"/>
    </source>
</evidence>
<feature type="region of interest" description="Disordered" evidence="15">
    <location>
        <begin position="15"/>
        <end position="83"/>
    </location>
</feature>
<dbReference type="Gene3D" id="3.30.160.60">
    <property type="entry name" value="Classic Zinc Finger"/>
    <property type="match status" value="5"/>
</dbReference>
<dbReference type="FunFam" id="3.30.160.60:FF:001159">
    <property type="entry name" value="Protein glass"/>
    <property type="match status" value="1"/>
</dbReference>
<keyword evidence="18" id="KW-1185">Reference proteome</keyword>
<feature type="domain" description="C2H2-type" evidence="16">
    <location>
        <begin position="636"/>
        <end position="663"/>
    </location>
</feature>
<keyword evidence="4" id="KW-0677">Repeat</keyword>
<evidence type="ECO:0000256" key="1">
    <source>
        <dbReference type="ARBA" id="ARBA00004123"/>
    </source>
</evidence>
<keyword evidence="9" id="KW-0804">Transcription</keyword>
<evidence type="ECO:0000256" key="8">
    <source>
        <dbReference type="ARBA" id="ARBA00023125"/>
    </source>
</evidence>
<evidence type="ECO:0000256" key="13">
    <source>
        <dbReference type="ARBA" id="ARBA00067600"/>
    </source>
</evidence>
<dbReference type="EMBL" id="CAXKWB010022049">
    <property type="protein sequence ID" value="CAL4124084.1"/>
    <property type="molecule type" value="Genomic_DNA"/>
</dbReference>
<evidence type="ECO:0000256" key="15">
    <source>
        <dbReference type="SAM" id="MobiDB-lite"/>
    </source>
</evidence>
<dbReference type="InterPro" id="IPR013087">
    <property type="entry name" value="Znf_C2H2_type"/>
</dbReference>
<evidence type="ECO:0000256" key="7">
    <source>
        <dbReference type="ARBA" id="ARBA00023015"/>
    </source>
</evidence>
<evidence type="ECO:0000313" key="17">
    <source>
        <dbReference type="EMBL" id="CAL4124084.1"/>
    </source>
</evidence>
<dbReference type="PANTHER" id="PTHR16515:SF49">
    <property type="entry name" value="GASTRULA ZINC FINGER PROTEIN XLCGF49.1-LIKE-RELATED"/>
    <property type="match status" value="1"/>
</dbReference>
<dbReference type="Pfam" id="PF00096">
    <property type="entry name" value="zf-C2H2"/>
    <property type="match status" value="5"/>
</dbReference>
<dbReference type="InterPro" id="IPR036236">
    <property type="entry name" value="Znf_C2H2_sf"/>
</dbReference>
<gene>
    <name evidence="17" type="ORF">MNOR_LOCUS24220</name>
</gene>
<dbReference type="InterPro" id="IPR050331">
    <property type="entry name" value="Zinc_finger"/>
</dbReference>
<evidence type="ECO:0000256" key="10">
    <source>
        <dbReference type="ARBA" id="ARBA00023242"/>
    </source>
</evidence>
<dbReference type="FunFam" id="3.30.160.60:FF:000875">
    <property type="entry name" value="zinc finger protein 236 isoform X7"/>
    <property type="match status" value="1"/>
</dbReference>
<dbReference type="PANTHER" id="PTHR16515">
    <property type="entry name" value="PR DOMAIN ZINC FINGER PROTEIN"/>
    <property type="match status" value="1"/>
</dbReference>